<dbReference type="SUPFAM" id="SSF56801">
    <property type="entry name" value="Acetyl-CoA synthetase-like"/>
    <property type="match status" value="1"/>
</dbReference>
<reference evidence="2" key="1">
    <citation type="submission" date="2022-12" db="EMBL/GenBank/DDBJ databases">
        <authorList>
            <person name="Deng Y."/>
            <person name="Zhang Y.-Q."/>
        </authorList>
    </citation>
    <scope>NUCLEOTIDE SEQUENCE</scope>
    <source>
        <strain evidence="2">CPCC 205372</strain>
    </source>
</reference>
<gene>
    <name evidence="2" type="ORF">O6P37_14655</name>
</gene>
<dbReference type="PANTHER" id="PTHR45527:SF14">
    <property type="entry name" value="PLIPASTATIN SYNTHASE SUBUNIT B"/>
    <property type="match status" value="1"/>
</dbReference>
<evidence type="ECO:0000259" key="1">
    <source>
        <dbReference type="Pfam" id="PF00501"/>
    </source>
</evidence>
<evidence type="ECO:0000313" key="3">
    <source>
        <dbReference type="Proteomes" id="UP001142153"/>
    </source>
</evidence>
<feature type="non-terminal residue" evidence="2">
    <location>
        <position position="380"/>
    </location>
</feature>
<organism evidence="2 3">
    <name type="scientific">Mycobacterium hippophais</name>
    <dbReference type="NCBI Taxonomy" id="3016340"/>
    <lineage>
        <taxon>Bacteria</taxon>
        <taxon>Bacillati</taxon>
        <taxon>Actinomycetota</taxon>
        <taxon>Actinomycetes</taxon>
        <taxon>Mycobacteriales</taxon>
        <taxon>Mycobacteriaceae</taxon>
        <taxon>Mycobacterium</taxon>
    </lineage>
</organism>
<proteinExistence type="predicted"/>
<dbReference type="InterPro" id="IPR020845">
    <property type="entry name" value="AMP-binding_CS"/>
</dbReference>
<dbReference type="Proteomes" id="UP001142153">
    <property type="component" value="Unassembled WGS sequence"/>
</dbReference>
<sequence>MLSTDFLTEDEHSELEEWGNREALSGSVRASVSIPGLFAEQVVRSPGAVAVTFEGRSWTYGELDEASNRLAHLLADQGAGPGELVAVLSSRSAVAVVAILAVLKTGAAYLPIDAAHPDARIGFVLGDARPVVAVTTAAQRPRLAEFGLPIVDVEDPRIADQPATPLTPPDPEDVAYVIYTSGTTGRPKGVAIPHANVIDLLDVLGAVVDGPGQVWTQCHSLAFDYSVWELWGALLRGGRLVVVPESVTASPEDLHALLVAEQVTVLSQTPTAFLGLQTVDARQQAASRQLALKTVIFGGEALEPQSIRTWLDSHHDSPRMINMYGITETTVHASFREISRADAERNVSPIGSPLDHLAFFVLDGLLRPVSVGVVGELYVA</sequence>
<keyword evidence="3" id="KW-1185">Reference proteome</keyword>
<dbReference type="Pfam" id="PF00501">
    <property type="entry name" value="AMP-binding"/>
    <property type="match status" value="1"/>
</dbReference>
<protein>
    <submittedName>
        <fullName evidence="2">AMP-binding protein</fullName>
    </submittedName>
</protein>
<dbReference type="EMBL" id="JAPZPY010000006">
    <property type="protein sequence ID" value="MCZ8380110.1"/>
    <property type="molecule type" value="Genomic_DNA"/>
</dbReference>
<feature type="domain" description="AMP-dependent synthetase/ligase" evidence="1">
    <location>
        <begin position="38"/>
        <end position="379"/>
    </location>
</feature>
<dbReference type="InterPro" id="IPR042099">
    <property type="entry name" value="ANL_N_sf"/>
</dbReference>
<dbReference type="PANTHER" id="PTHR45527">
    <property type="entry name" value="NONRIBOSOMAL PEPTIDE SYNTHETASE"/>
    <property type="match status" value="1"/>
</dbReference>
<accession>A0ABT4PU55</accession>
<comment type="caution">
    <text evidence="2">The sequence shown here is derived from an EMBL/GenBank/DDBJ whole genome shotgun (WGS) entry which is preliminary data.</text>
</comment>
<dbReference type="PROSITE" id="PS00455">
    <property type="entry name" value="AMP_BINDING"/>
    <property type="match status" value="1"/>
</dbReference>
<dbReference type="Gene3D" id="3.40.50.12780">
    <property type="entry name" value="N-terminal domain of ligase-like"/>
    <property type="match status" value="1"/>
</dbReference>
<dbReference type="InterPro" id="IPR020459">
    <property type="entry name" value="AMP-binding"/>
</dbReference>
<dbReference type="InterPro" id="IPR000873">
    <property type="entry name" value="AMP-dep_synth/lig_dom"/>
</dbReference>
<dbReference type="PRINTS" id="PR00154">
    <property type="entry name" value="AMPBINDING"/>
</dbReference>
<evidence type="ECO:0000313" key="2">
    <source>
        <dbReference type="EMBL" id="MCZ8380110.1"/>
    </source>
</evidence>
<name>A0ABT4PU55_9MYCO</name>